<keyword evidence="1" id="KW-0812">Transmembrane</keyword>
<feature type="transmembrane region" description="Helical" evidence="1">
    <location>
        <begin position="20"/>
        <end position="39"/>
    </location>
</feature>
<sequence length="225" mass="26057">MDINKSIDELRKPATQVVSLFALLMILLSSVTLFNGLDYDRLPNYLKLITIIELVLIFMSLLQFFRFINFEKDSYKNKKTLKRYAKFLTAINVIGTFNAAFAFSNVFYYIAVQNYVDLYHYWLLSTISMIVCLVLLSIGAILMYIEMPKVERYVSGKTKTLIGIGLVFLSFLLYLERVVEYFLVPNIAESKFMVLGSILILLGVYLVSFTWITKYADFKILVLKE</sequence>
<keyword evidence="2" id="KW-0449">Lipoprotein</keyword>
<dbReference type="Pfam" id="PF16882">
    <property type="entry name" value="DUF5079"/>
    <property type="match status" value="1"/>
</dbReference>
<keyword evidence="4" id="KW-1185">Reference proteome</keyword>
<name>A0A1D4JXF5_9STAP</name>
<dbReference type="EMBL" id="FMPI01000007">
    <property type="protein sequence ID" value="SCS86598.1"/>
    <property type="molecule type" value="Genomic_DNA"/>
</dbReference>
<evidence type="ECO:0000313" key="4">
    <source>
        <dbReference type="Proteomes" id="UP000095412"/>
    </source>
</evidence>
<feature type="transmembrane region" description="Helical" evidence="1">
    <location>
        <begin position="195"/>
        <end position="216"/>
    </location>
</feature>
<keyword evidence="1" id="KW-1133">Transmembrane helix</keyword>
<evidence type="ECO:0000313" key="3">
    <source>
        <dbReference type="EMBL" id="SCS86598.1"/>
    </source>
</evidence>
<reference evidence="3 4" key="1">
    <citation type="submission" date="2016-09" db="EMBL/GenBank/DDBJ databases">
        <authorList>
            <consortium name="Pathogen Informatics"/>
            <person name="Sun Q."/>
            <person name="Inoue M."/>
        </authorList>
    </citation>
    <scope>NUCLEOTIDE SEQUENCE [LARGE SCALE GENOMIC DNA]</scope>
    <source>
        <strain evidence="3 4">82C</strain>
    </source>
</reference>
<dbReference type="InterPro" id="IPR031690">
    <property type="entry name" value="DUF5079"/>
</dbReference>
<protein>
    <submittedName>
        <fullName evidence="2">Lipoprotein, putative</fullName>
    </submittedName>
</protein>
<reference evidence="2 5" key="2">
    <citation type="submission" date="2016-09" db="EMBL/GenBank/DDBJ databases">
        <authorList>
            <consortium name="Pathogen Informatics"/>
        </authorList>
    </citation>
    <scope>NUCLEOTIDE SEQUENCE [LARGE SCALE GENOMIC DNA]</scope>
    <source>
        <strain evidence="2 5">82B</strain>
    </source>
</reference>
<organism evidence="2 5">
    <name type="scientific">Staphylococcus caeli</name>
    <dbReference type="NCBI Taxonomy" id="2201815"/>
    <lineage>
        <taxon>Bacteria</taxon>
        <taxon>Bacillati</taxon>
        <taxon>Bacillota</taxon>
        <taxon>Bacilli</taxon>
        <taxon>Bacillales</taxon>
        <taxon>Staphylococcaceae</taxon>
        <taxon>Staphylococcus</taxon>
    </lineage>
</organism>
<feature type="transmembrane region" description="Helical" evidence="1">
    <location>
        <begin position="157"/>
        <end position="175"/>
    </location>
</feature>
<dbReference type="AlphaFoldDB" id="A0A1D4JXF5"/>
<keyword evidence="1" id="KW-0472">Membrane</keyword>
<gene>
    <name evidence="2" type="ORF">SAMEA2297795_00926</name>
    <name evidence="3" type="ORF">SAMEA2297796_01277</name>
</gene>
<feature type="transmembrane region" description="Helical" evidence="1">
    <location>
        <begin position="87"/>
        <end position="110"/>
    </location>
</feature>
<proteinExistence type="predicted"/>
<feature type="transmembrane region" description="Helical" evidence="1">
    <location>
        <begin position="45"/>
        <end position="67"/>
    </location>
</feature>
<dbReference type="Proteomes" id="UP000095412">
    <property type="component" value="Unassembled WGS sequence"/>
</dbReference>
<dbReference type="Proteomes" id="UP000095768">
    <property type="component" value="Unassembled WGS sequence"/>
</dbReference>
<evidence type="ECO:0000313" key="2">
    <source>
        <dbReference type="EMBL" id="SCS66287.1"/>
    </source>
</evidence>
<dbReference type="OrthoDB" id="2411449at2"/>
<dbReference type="RefSeq" id="WP_069995449.1">
    <property type="nucleotide sequence ID" value="NZ_FMPG01000002.1"/>
</dbReference>
<feature type="transmembrane region" description="Helical" evidence="1">
    <location>
        <begin position="122"/>
        <end position="145"/>
    </location>
</feature>
<accession>A0A1D4JXF5</accession>
<evidence type="ECO:0000313" key="5">
    <source>
        <dbReference type="Proteomes" id="UP000095768"/>
    </source>
</evidence>
<evidence type="ECO:0000256" key="1">
    <source>
        <dbReference type="SAM" id="Phobius"/>
    </source>
</evidence>
<dbReference type="EMBL" id="FMPG01000002">
    <property type="protein sequence ID" value="SCS66287.1"/>
    <property type="molecule type" value="Genomic_DNA"/>
</dbReference>